<dbReference type="Proteomes" id="UP000642488">
    <property type="component" value="Unassembled WGS sequence"/>
</dbReference>
<dbReference type="EMBL" id="JAEKPD010000031">
    <property type="protein sequence ID" value="MBJ3764585.1"/>
    <property type="molecule type" value="Genomic_DNA"/>
</dbReference>
<proteinExistence type="predicted"/>
<comment type="caution">
    <text evidence="1">The sequence shown here is derived from an EMBL/GenBank/DDBJ whole genome shotgun (WGS) entry which is preliminary data.</text>
</comment>
<organism evidence="1 2">
    <name type="scientific">Palleronia pontilimi</name>
    <dbReference type="NCBI Taxonomy" id="1964209"/>
    <lineage>
        <taxon>Bacteria</taxon>
        <taxon>Pseudomonadati</taxon>
        <taxon>Pseudomonadota</taxon>
        <taxon>Alphaproteobacteria</taxon>
        <taxon>Rhodobacterales</taxon>
        <taxon>Roseobacteraceae</taxon>
        <taxon>Palleronia</taxon>
    </lineage>
</organism>
<name>A0A934IL61_9RHOB</name>
<gene>
    <name evidence="1" type="ORF">ILP92_17760</name>
</gene>
<protein>
    <submittedName>
        <fullName evidence="1">Uncharacterized protein</fullName>
    </submittedName>
</protein>
<dbReference type="Pfam" id="PF20001">
    <property type="entry name" value="DUF6428"/>
    <property type="match status" value="1"/>
</dbReference>
<dbReference type="RefSeq" id="WP_198917757.1">
    <property type="nucleotide sequence ID" value="NZ_JAEKPD010000031.1"/>
</dbReference>
<dbReference type="AlphaFoldDB" id="A0A934IL61"/>
<sequence>MNTLFDLLKELERQEPSHPLVFETAEGEISPGYQVTELRHSFSKGIDCGGNVETWSEARLQILDGQGQTHMSVGKFSSIVAKCLAVMPELASASLMIEFGHNNTELRLMSPRHLELRGKRVIIVLGNLRAVCKPAKRVGLEIGGDDECSGRPKTSARKSTCCPVERLRENISPCCA</sequence>
<accession>A0A934IL61</accession>
<evidence type="ECO:0000313" key="1">
    <source>
        <dbReference type="EMBL" id="MBJ3764585.1"/>
    </source>
</evidence>
<dbReference type="InterPro" id="IPR045534">
    <property type="entry name" value="DUF6428"/>
</dbReference>
<reference evidence="1" key="1">
    <citation type="submission" date="2020-12" db="EMBL/GenBank/DDBJ databases">
        <title>Bacterial taxonomy.</title>
        <authorList>
            <person name="Pan X."/>
        </authorList>
    </citation>
    <scope>NUCLEOTIDE SEQUENCE</scope>
    <source>
        <strain evidence="1">KCTC 52957</strain>
    </source>
</reference>
<evidence type="ECO:0000313" key="2">
    <source>
        <dbReference type="Proteomes" id="UP000642488"/>
    </source>
</evidence>
<keyword evidence="2" id="KW-1185">Reference proteome</keyword>